<name>A0A446C9H0_9BURK</name>
<proteinExistence type="inferred from homology"/>
<dbReference type="EC" id="1.2.1.62" evidence="3"/>
<gene>
    <name evidence="3" type="primary">tsaC1_2</name>
    <name evidence="3" type="ORF">AGI3411_01657</name>
</gene>
<sequence>MQIQKLSGKTAVVTGGSSGIGFAAAQAFVAEGARAASYDAQFATNTRAVFESGRPAFEQGMASAIPLGRQAHSEELASAAVFLASDDSSFVTGADLRVDGGIALT</sequence>
<protein>
    <submittedName>
        <fullName evidence="3">4-formylbenzenesulfonate dehydrogenase TsaC1/TsaC2</fullName>
        <ecNumber evidence="3">1.2.1.62</ecNumber>
    </submittedName>
</protein>
<evidence type="ECO:0000313" key="4">
    <source>
        <dbReference type="Proteomes" id="UP000289184"/>
    </source>
</evidence>
<evidence type="ECO:0000256" key="1">
    <source>
        <dbReference type="ARBA" id="ARBA00006484"/>
    </source>
</evidence>
<dbReference type="SUPFAM" id="SSF51735">
    <property type="entry name" value="NAD(P)-binding Rossmann-fold domains"/>
    <property type="match status" value="2"/>
</dbReference>
<dbReference type="PANTHER" id="PTHR42760:SF133">
    <property type="entry name" value="3-OXOACYL-[ACYL-CARRIER-PROTEIN] REDUCTASE"/>
    <property type="match status" value="1"/>
</dbReference>
<organism evidence="3 4">
    <name type="scientific">Achromobacter agilis</name>
    <dbReference type="NCBI Taxonomy" id="1353888"/>
    <lineage>
        <taxon>Bacteria</taxon>
        <taxon>Pseudomonadati</taxon>
        <taxon>Pseudomonadota</taxon>
        <taxon>Betaproteobacteria</taxon>
        <taxon>Burkholderiales</taxon>
        <taxon>Alcaligenaceae</taxon>
        <taxon>Achromobacter</taxon>
    </lineage>
</organism>
<dbReference type="GO" id="GO:0018482">
    <property type="term" value="F:4-formylbenzenesulfonate dehydrogenase activity"/>
    <property type="evidence" value="ECO:0007669"/>
    <property type="project" value="UniProtKB-EC"/>
</dbReference>
<keyword evidence="2 3" id="KW-0560">Oxidoreductase</keyword>
<dbReference type="PANTHER" id="PTHR42760">
    <property type="entry name" value="SHORT-CHAIN DEHYDROGENASES/REDUCTASES FAMILY MEMBER"/>
    <property type="match status" value="1"/>
</dbReference>
<dbReference type="InterPro" id="IPR036291">
    <property type="entry name" value="NAD(P)-bd_dom_sf"/>
</dbReference>
<comment type="similarity">
    <text evidence="1">Belongs to the short-chain dehydrogenases/reductases (SDR) family.</text>
</comment>
<reference evidence="3 4" key="1">
    <citation type="submission" date="2018-07" db="EMBL/GenBank/DDBJ databases">
        <authorList>
            <person name="Peeters C."/>
        </authorList>
    </citation>
    <scope>NUCLEOTIDE SEQUENCE [LARGE SCALE GENOMIC DNA]</scope>
    <source>
        <strain evidence="3 4">LMG 3411</strain>
    </source>
</reference>
<dbReference type="GO" id="GO:0016616">
    <property type="term" value="F:oxidoreductase activity, acting on the CH-OH group of donors, NAD or NADP as acceptor"/>
    <property type="evidence" value="ECO:0007669"/>
    <property type="project" value="TreeGrafter"/>
</dbReference>
<dbReference type="EMBL" id="UFQB01000005">
    <property type="protein sequence ID" value="SSW64559.1"/>
    <property type="molecule type" value="Genomic_DNA"/>
</dbReference>
<evidence type="ECO:0000313" key="3">
    <source>
        <dbReference type="EMBL" id="SSW64559.1"/>
    </source>
</evidence>
<accession>A0A446C9H0</accession>
<dbReference type="InterPro" id="IPR002347">
    <property type="entry name" value="SDR_fam"/>
</dbReference>
<dbReference type="AlphaFoldDB" id="A0A446C9H0"/>
<dbReference type="Gene3D" id="3.40.50.720">
    <property type="entry name" value="NAD(P)-binding Rossmann-like Domain"/>
    <property type="match status" value="2"/>
</dbReference>
<dbReference type="Proteomes" id="UP000289184">
    <property type="component" value="Unassembled WGS sequence"/>
</dbReference>
<keyword evidence="4" id="KW-1185">Reference proteome</keyword>
<evidence type="ECO:0000256" key="2">
    <source>
        <dbReference type="ARBA" id="ARBA00023002"/>
    </source>
</evidence>
<dbReference type="RefSeq" id="WP_425265323.1">
    <property type="nucleotide sequence ID" value="NZ_UFQB01000005.1"/>
</dbReference>
<dbReference type="Pfam" id="PF13561">
    <property type="entry name" value="adh_short_C2"/>
    <property type="match status" value="1"/>
</dbReference>